<feature type="domain" description="G" evidence="2">
    <location>
        <begin position="95"/>
        <end position="187"/>
    </location>
</feature>
<feature type="domain" description="TGS" evidence="3">
    <location>
        <begin position="325"/>
        <end position="396"/>
    </location>
</feature>
<dbReference type="GO" id="GO:0005525">
    <property type="term" value="F:GTP binding"/>
    <property type="evidence" value="ECO:0007669"/>
    <property type="project" value="InterPro"/>
</dbReference>
<comment type="caution">
    <text evidence="4">The sequence shown here is derived from an EMBL/GenBank/DDBJ whole genome shotgun (WGS) entry which is preliminary data.</text>
</comment>
<proteinExistence type="predicted"/>
<dbReference type="PANTHER" id="PTHR43127">
    <property type="entry name" value="DEVELOPMENTALLY-REGULATED GTP-BINDING PROTEIN 2"/>
    <property type="match status" value="1"/>
</dbReference>
<dbReference type="InterPro" id="IPR006073">
    <property type="entry name" value="GTP-bd"/>
</dbReference>
<dbReference type="Pfam" id="PF02824">
    <property type="entry name" value="TGS"/>
    <property type="match status" value="1"/>
</dbReference>
<name>A0A0F9N2N2_9ZZZZ</name>
<organism evidence="4">
    <name type="scientific">marine sediment metagenome</name>
    <dbReference type="NCBI Taxonomy" id="412755"/>
    <lineage>
        <taxon>unclassified sequences</taxon>
        <taxon>metagenomes</taxon>
        <taxon>ecological metagenomes</taxon>
    </lineage>
</organism>
<dbReference type="InterPro" id="IPR027417">
    <property type="entry name" value="P-loop_NTPase"/>
</dbReference>
<feature type="coiled-coil region" evidence="1">
    <location>
        <begin position="46"/>
        <end position="73"/>
    </location>
</feature>
<keyword evidence="1" id="KW-0175">Coiled coil</keyword>
<evidence type="ECO:0000259" key="2">
    <source>
        <dbReference type="Pfam" id="PF01926"/>
    </source>
</evidence>
<reference evidence="4" key="1">
    <citation type="journal article" date="2015" name="Nature">
        <title>Complex archaea that bridge the gap between prokaryotes and eukaryotes.</title>
        <authorList>
            <person name="Spang A."/>
            <person name="Saw J.H."/>
            <person name="Jorgensen S.L."/>
            <person name="Zaremba-Niedzwiedzka K."/>
            <person name="Martijn J."/>
            <person name="Lind A.E."/>
            <person name="van Eijk R."/>
            <person name="Schleper C."/>
            <person name="Guy L."/>
            <person name="Ettema T.J."/>
        </authorList>
    </citation>
    <scope>NUCLEOTIDE SEQUENCE</scope>
</reference>
<gene>
    <name evidence="4" type="ORF">LCGC14_1313360</name>
</gene>
<sequence length="397" mass="44760">MSSNLGQEARAKYQQYLDAGSLEEKIKLLGEFISLVPKHKATEKIVAVNRSRLAKMKRELEDHKKKQKITQKVVSPFSIKKEGIQIILISCFQTPGTGKTTILNYLTGAAKDEIGIFTPLPEIGIFNYNHIRFQIVDMPSLMIGASEGVGNGKEIISQIRSCDLLCICVDLSRNIKEQMDLLLTELEKSDIRLNVSTPPISIQKTGAHKIQVLYMTKEAQKINDIKELTKKIKDVVIANGIHNGVVKIYGEITLDQVADTLTLSVVYKKSILLGTKGDLPDTQEPFAKLKENYLDTFPLIIGTSIRTGNFPQNFGEIILKFLKKIRIYTMHSGNIAEKPLIMDENPTIKDVALKIHRSFYDTFNHAIVIREGERQKRKKVGLDYLLNDKDIIEIHTT</sequence>
<dbReference type="InterPro" id="IPR004095">
    <property type="entry name" value="TGS"/>
</dbReference>
<dbReference type="SUPFAM" id="SSF81271">
    <property type="entry name" value="TGS-like"/>
    <property type="match status" value="1"/>
</dbReference>
<dbReference type="GO" id="GO:0003924">
    <property type="term" value="F:GTPase activity"/>
    <property type="evidence" value="ECO:0007669"/>
    <property type="project" value="InterPro"/>
</dbReference>
<dbReference type="InterPro" id="IPR045001">
    <property type="entry name" value="DRG"/>
</dbReference>
<protein>
    <recommendedName>
        <fullName evidence="5">TGS domain-containing protein</fullName>
    </recommendedName>
</protein>
<dbReference type="InterPro" id="IPR012676">
    <property type="entry name" value="TGS-like"/>
</dbReference>
<dbReference type="Gene3D" id="6.10.140.1070">
    <property type="match status" value="2"/>
</dbReference>
<dbReference type="AlphaFoldDB" id="A0A0F9N2N2"/>
<dbReference type="SUPFAM" id="SSF52540">
    <property type="entry name" value="P-loop containing nucleoside triphosphate hydrolases"/>
    <property type="match status" value="1"/>
</dbReference>
<dbReference type="Pfam" id="PF01926">
    <property type="entry name" value="MMR_HSR1"/>
    <property type="match status" value="1"/>
</dbReference>
<evidence type="ECO:0000259" key="3">
    <source>
        <dbReference type="Pfam" id="PF02824"/>
    </source>
</evidence>
<dbReference type="InterPro" id="IPR012675">
    <property type="entry name" value="Beta-grasp_dom_sf"/>
</dbReference>
<dbReference type="Gene3D" id="3.10.20.30">
    <property type="match status" value="1"/>
</dbReference>
<accession>A0A0F9N2N2</accession>
<evidence type="ECO:0008006" key="5">
    <source>
        <dbReference type="Google" id="ProtNLM"/>
    </source>
</evidence>
<evidence type="ECO:0000256" key="1">
    <source>
        <dbReference type="SAM" id="Coils"/>
    </source>
</evidence>
<dbReference type="PRINTS" id="PR00326">
    <property type="entry name" value="GTP1OBG"/>
</dbReference>
<dbReference type="EMBL" id="LAZR01007771">
    <property type="protein sequence ID" value="KKM83045.1"/>
    <property type="molecule type" value="Genomic_DNA"/>
</dbReference>
<evidence type="ECO:0000313" key="4">
    <source>
        <dbReference type="EMBL" id="KKM83045.1"/>
    </source>
</evidence>